<gene>
    <name evidence="1" type="ORF">SLUN_00085</name>
</gene>
<sequence>MSVTCSVEGTLTVTPPLPLAALWEFIDRPHSPFILATTANASGARGEWLLLPPEGCALDAAGRPTHVATLKVDVYARRSETHDRLRQFAQLCLTLGHDWVEEVRYQNEDLSRGVIEFCDDGELDWLE</sequence>
<evidence type="ECO:0000313" key="1">
    <source>
        <dbReference type="EMBL" id="AVZ70903.1"/>
    </source>
</evidence>
<dbReference type="EMBL" id="CP026304">
    <property type="protein sequence ID" value="AVZ70903.1"/>
    <property type="molecule type" value="Genomic_DNA"/>
</dbReference>
<evidence type="ECO:0000313" key="2">
    <source>
        <dbReference type="Proteomes" id="UP000244201"/>
    </source>
</evidence>
<keyword evidence="2" id="KW-1185">Reference proteome</keyword>
<reference evidence="1 2" key="1">
    <citation type="submission" date="2018-01" db="EMBL/GenBank/DDBJ databases">
        <title>Complete genome sequence of Streptomyces lunaelactis MM109T, a Ferroverdin A producer isolated from cave moonmilk deposits.</title>
        <authorList>
            <person name="Naome A."/>
            <person name="Martinet L."/>
            <person name="Maciejewska M."/>
            <person name="Anderssen S."/>
            <person name="Adam D."/>
            <person name="Tenconi E."/>
            <person name="Deflandre B."/>
            <person name="Arguelles-Arias A."/>
            <person name="Calusinska M."/>
            <person name="Copieters W."/>
            <person name="Karim L."/>
            <person name="Hanikenne M."/>
            <person name="Baurain D."/>
            <person name="van Wezel G."/>
            <person name="Smargiasso N."/>
            <person name="de Pauw E."/>
            <person name="Delfosse P."/>
            <person name="Rigali S."/>
        </authorList>
    </citation>
    <scope>NUCLEOTIDE SEQUENCE [LARGE SCALE GENOMIC DNA]</scope>
    <source>
        <strain evidence="1 2">MM109</strain>
    </source>
</reference>
<accession>A0A2R4SVJ8</accession>
<protein>
    <submittedName>
        <fullName evidence="1">Uncharacterized protein</fullName>
    </submittedName>
</protein>
<dbReference type="RefSeq" id="WP_108146598.1">
    <property type="nucleotide sequence ID" value="NZ_CP026304.1"/>
</dbReference>
<dbReference type="Proteomes" id="UP000244201">
    <property type="component" value="Chromosome"/>
</dbReference>
<dbReference type="KEGG" id="slk:SLUN_00085"/>
<name>A0A2R4SVJ8_9ACTN</name>
<dbReference type="GeneID" id="55653700"/>
<proteinExistence type="predicted"/>
<dbReference type="AlphaFoldDB" id="A0A2R4SVJ8"/>
<organism evidence="1 2">
    <name type="scientific">Streptomyces lunaelactis</name>
    <dbReference type="NCBI Taxonomy" id="1535768"/>
    <lineage>
        <taxon>Bacteria</taxon>
        <taxon>Bacillati</taxon>
        <taxon>Actinomycetota</taxon>
        <taxon>Actinomycetes</taxon>
        <taxon>Kitasatosporales</taxon>
        <taxon>Streptomycetaceae</taxon>
        <taxon>Streptomyces</taxon>
    </lineage>
</organism>